<protein>
    <submittedName>
        <fullName evidence="1">Uncharacterized protein</fullName>
    </submittedName>
</protein>
<dbReference type="OrthoDB" id="1606438at2759"/>
<dbReference type="Gene3D" id="1.10.10.10">
    <property type="entry name" value="Winged helix-like DNA-binding domain superfamily/Winged helix DNA-binding domain"/>
    <property type="match status" value="1"/>
</dbReference>
<evidence type="ECO:0000313" key="2">
    <source>
        <dbReference type="Proteomes" id="UP000799118"/>
    </source>
</evidence>
<dbReference type="InterPro" id="IPR036390">
    <property type="entry name" value="WH_DNA-bd_sf"/>
</dbReference>
<dbReference type="EMBL" id="ML769419">
    <property type="protein sequence ID" value="KAE9404120.1"/>
    <property type="molecule type" value="Genomic_DNA"/>
</dbReference>
<dbReference type="InterPro" id="IPR036388">
    <property type="entry name" value="WH-like_DNA-bd_sf"/>
</dbReference>
<accession>A0A6A4I2B5</accession>
<dbReference type="SUPFAM" id="SSF46785">
    <property type="entry name" value="Winged helix' DNA-binding domain"/>
    <property type="match status" value="1"/>
</dbReference>
<organism evidence="1 2">
    <name type="scientific">Gymnopus androsaceus JB14</name>
    <dbReference type="NCBI Taxonomy" id="1447944"/>
    <lineage>
        <taxon>Eukaryota</taxon>
        <taxon>Fungi</taxon>
        <taxon>Dikarya</taxon>
        <taxon>Basidiomycota</taxon>
        <taxon>Agaricomycotina</taxon>
        <taxon>Agaricomycetes</taxon>
        <taxon>Agaricomycetidae</taxon>
        <taxon>Agaricales</taxon>
        <taxon>Marasmiineae</taxon>
        <taxon>Omphalotaceae</taxon>
        <taxon>Gymnopus</taxon>
    </lineage>
</organism>
<name>A0A6A4I2B5_9AGAR</name>
<keyword evidence="2" id="KW-1185">Reference proteome</keyword>
<proteinExistence type="predicted"/>
<sequence>MPFKMRLLLSDKPFDRLLNLDALSQYQKRHLKIVKAVYALIHFPCDITPSLILTVFLIKFHNLLDTTRHRKRTQSQERTQSYEAGEQSPRPCVYRVASPYHPIAILIQLFAPNATHCVLLKMHKVVVIINSEEPSTEARDSLGADHFINKAVQDVIAEYTAVGQAVPFLETLHPGPFKQLADSSAILLLFQVQLWSIAFVLMLPARCNHPEIVSGIPSILFHYHPRCAYQHQESACLRAVTKAHIADLLLDKPEGLLVSELATRSSIEGAKLARILRLLATRHCFKEFWAKERPVAIEKQKVQFIPFDFFKLKEVISTILDPLYDNVLPDAVKTHEDNTLNFDVAPEPLLPDYGLGRVGKYELDITMLNILNSLSRTLSELVELW</sequence>
<evidence type="ECO:0000313" key="1">
    <source>
        <dbReference type="EMBL" id="KAE9404120.1"/>
    </source>
</evidence>
<dbReference type="Proteomes" id="UP000799118">
    <property type="component" value="Unassembled WGS sequence"/>
</dbReference>
<reference evidence="1" key="1">
    <citation type="journal article" date="2019" name="Environ. Microbiol.">
        <title>Fungal ecological strategies reflected in gene transcription - a case study of two litter decomposers.</title>
        <authorList>
            <person name="Barbi F."/>
            <person name="Kohler A."/>
            <person name="Barry K."/>
            <person name="Baskaran P."/>
            <person name="Daum C."/>
            <person name="Fauchery L."/>
            <person name="Ihrmark K."/>
            <person name="Kuo A."/>
            <person name="LaButti K."/>
            <person name="Lipzen A."/>
            <person name="Morin E."/>
            <person name="Grigoriev I.V."/>
            <person name="Henrissat B."/>
            <person name="Lindahl B."/>
            <person name="Martin F."/>
        </authorList>
    </citation>
    <scope>NUCLEOTIDE SEQUENCE</scope>
    <source>
        <strain evidence="1">JB14</strain>
    </source>
</reference>
<dbReference type="AlphaFoldDB" id="A0A6A4I2B5"/>
<gene>
    <name evidence="1" type="ORF">BT96DRAFT_989613</name>
</gene>